<dbReference type="EMBL" id="MN739831">
    <property type="protein sequence ID" value="QHT73639.1"/>
    <property type="molecule type" value="Genomic_DNA"/>
</dbReference>
<feature type="transmembrane region" description="Helical" evidence="1">
    <location>
        <begin position="81"/>
        <end position="99"/>
    </location>
</feature>
<reference evidence="2" key="1">
    <citation type="journal article" date="2020" name="Nature">
        <title>Giant virus diversity and host interactions through global metagenomics.</title>
        <authorList>
            <person name="Schulz F."/>
            <person name="Roux S."/>
            <person name="Paez-Espino D."/>
            <person name="Jungbluth S."/>
            <person name="Walsh D.A."/>
            <person name="Denef V.J."/>
            <person name="McMahon K.D."/>
            <person name="Konstantinidis K.T."/>
            <person name="Eloe-Fadrosh E.A."/>
            <person name="Kyrpides N.C."/>
            <person name="Woyke T."/>
        </authorList>
    </citation>
    <scope>NUCLEOTIDE SEQUENCE</scope>
    <source>
        <strain evidence="2">GVMAG-M-3300023179-4</strain>
    </source>
</reference>
<sequence>MTRIVYRSPTYLSYNNIPTFKYLFIDQYNPSLKTVLIEVFYGILFSHHLPTLLKGGGILGNLHFINFSSIDLFLASYMGKIIFYILVFTILHFIIMPGIRKIDTKIKDLNKK</sequence>
<keyword evidence="1" id="KW-0472">Membrane</keyword>
<evidence type="ECO:0000256" key="1">
    <source>
        <dbReference type="SAM" id="Phobius"/>
    </source>
</evidence>
<protein>
    <submittedName>
        <fullName evidence="2">Uncharacterized protein</fullName>
    </submittedName>
</protein>
<evidence type="ECO:0000313" key="2">
    <source>
        <dbReference type="EMBL" id="QHT73639.1"/>
    </source>
</evidence>
<name>A0A6C0GZL6_9ZZZZ</name>
<keyword evidence="1" id="KW-1133">Transmembrane helix</keyword>
<proteinExistence type="predicted"/>
<keyword evidence="1" id="KW-0812">Transmembrane</keyword>
<organism evidence="2">
    <name type="scientific">viral metagenome</name>
    <dbReference type="NCBI Taxonomy" id="1070528"/>
    <lineage>
        <taxon>unclassified sequences</taxon>
        <taxon>metagenomes</taxon>
        <taxon>organismal metagenomes</taxon>
    </lineage>
</organism>
<accession>A0A6C0GZL6</accession>
<dbReference type="AlphaFoldDB" id="A0A6C0GZL6"/>